<evidence type="ECO:0000313" key="1">
    <source>
        <dbReference type="EMBL" id="GAT45511.1"/>
    </source>
</evidence>
<dbReference type="Proteomes" id="UP000815677">
    <property type="component" value="Unassembled WGS sequence"/>
</dbReference>
<evidence type="ECO:0000313" key="2">
    <source>
        <dbReference type="Proteomes" id="UP000815677"/>
    </source>
</evidence>
<dbReference type="EMBL" id="DF841411">
    <property type="protein sequence ID" value="GAT45511.1"/>
    <property type="molecule type" value="Genomic_DNA"/>
</dbReference>
<organism evidence="1 2">
    <name type="scientific">Mycena chlorophos</name>
    <name type="common">Agaric fungus</name>
    <name type="synonym">Agaricus chlorophos</name>
    <dbReference type="NCBI Taxonomy" id="658473"/>
    <lineage>
        <taxon>Eukaryota</taxon>
        <taxon>Fungi</taxon>
        <taxon>Dikarya</taxon>
        <taxon>Basidiomycota</taxon>
        <taxon>Agaricomycotina</taxon>
        <taxon>Agaricomycetes</taxon>
        <taxon>Agaricomycetidae</taxon>
        <taxon>Agaricales</taxon>
        <taxon>Marasmiineae</taxon>
        <taxon>Mycenaceae</taxon>
        <taxon>Mycena</taxon>
    </lineage>
</organism>
<proteinExistence type="predicted"/>
<reference evidence="1" key="1">
    <citation type="submission" date="2014-09" db="EMBL/GenBank/DDBJ databases">
        <title>Genome sequence of the luminous mushroom Mycena chlorophos for searching fungal bioluminescence genes.</title>
        <authorList>
            <person name="Tanaka Y."/>
            <person name="Kasuga D."/>
            <person name="Oba Y."/>
            <person name="Hase S."/>
            <person name="Sato K."/>
            <person name="Oba Y."/>
            <person name="Sakakibara Y."/>
        </authorList>
    </citation>
    <scope>NUCLEOTIDE SEQUENCE</scope>
</reference>
<keyword evidence="2" id="KW-1185">Reference proteome</keyword>
<feature type="non-terminal residue" evidence="1">
    <location>
        <position position="109"/>
    </location>
</feature>
<accession>A0ABQ0L2Z4</accession>
<protein>
    <submittedName>
        <fullName evidence="1">Uncharacterized protein</fullName>
    </submittedName>
</protein>
<gene>
    <name evidence="1" type="ORF">MCHLO_03083</name>
</gene>
<name>A0ABQ0L2Z4_MYCCL</name>
<sequence length="109" mass="12385">MSPRFHRQPASGNLPTRKSCLCQNTPEHAKTSGAAVWLTGLEERVVVGRRSTYSRSANHLNFKEALKSMRLPSTLGFLGHVHVRQLTHFPCHWVLHSLRKNVWPDFLGC</sequence>